<dbReference type="GO" id="GO:0005634">
    <property type="term" value="C:nucleus"/>
    <property type="evidence" value="ECO:0007669"/>
    <property type="project" value="UniProtKB-SubCell"/>
</dbReference>
<sequence>MGEHCDLKHFVKEEGSGASVKVEGLSKAALIKSLSPRVMLSNHFLPKGTKTKVNLEDQGRQKVSFSFAQTKKPLQSLFFVPTSPDKSVAEPQDALSPSTSDKEGQSTDSKTEQKQTPMVPTSIAEIPQTPVPSANKLKPDLAKMHFKKQILSVSVSEEIPTPIMPEEQHSSDLQVLQNMPSSATEFPTPQPQNIVCVSPSENAHIEASETTETLSLKNPAASSGKDGETSSSTEQDSNVNKRKTRSQPDSAPPGSESDGDSVKMSSSRKSVDSKSKTNADNRSKEVKKSSSGSHVEEKDKTSSKRSENHERSSSYSKSDRDSRHTSSRSARSDKDRRRSRSRSRSRSRGSRTSSSHSRSERSRGDRGSRSERSYYHDSDRRSHRSSPRRERRGSRSRTDRTRDSSDSEDDHRKTRTRTSDSSRSSGHSSSYKESKSSSYSKSEKPYKSVDGPHSSDIDKRTKSERTSKRLSDSDSQRKCSPDLDSNYRKSSTHHKAESNSKSSSYSLHTHSQTHEKCQKSSSSDSEADHKGKSQASDKSSISEEKSENSLKKTSRPDSMSSLKTTGHERQSDDMPQSSGKALSSATTTEFPSRSEKNYSDSHQDGNEHTNWGVREMLSCTEKSLQESSPKRAKETTTVLEVENENTSALTSSESLKHINAALENLTNVKDTLSFNNRPHVNSNAAVLNSCSGNDSIVCSQDENVVVCSSGPKCLPGAAAILVTHEVQQNTKPEIVELNKVDGLSDTSVPLKLESSRPESEKELTCGQQSIDSCKKSSSAKKSRWDIVGEDTSESDYSQRTLIAESKPTVKKIVSLKKIEFSKDNNQQDSDVKDNIQQETETHSTLVKQTKTSKQEVGSDSTSLTDKYKDKSEPSQASTSIDHCDLKWTVPQKTTTDGPPYVNDTLHVGTATEMKSWNGNDPDEKSKVSDHKSKLTRRTSLHQDALGGQSEASDSDNSEYDSDCGEAIKRLHSVVVVPKNSSLTMDTEETGASCSPVNISQLHNDNIAADVNSHSVVPNQVSSQQREEGPPSALGEAGGLSTDVNDLSNSTMLCQSQSNMIDSTSHSEGSSTVSALPYMLGSIVAHGSATDSANSLDNSPRCEPGQNQPTLSSRGERVYSHYQHGDFSNVDDINDKSGLILGWDVSQPEQPSSTYQQPDSSHEPQLANTKLTDASPMEQDHGQSNALWNHQSPNMQVSRTPFLHAQEHYQDPAGEIHPDSLTNDHGDYSGEKSLNLCKSAVEWNGPNTAGSSSFVQGHEISSNSRGSIVPDPPREDIFRPHRGRGPPKKRRPEIESDSDNEAEAGPAGKRDRQGDADMPKETLVAEVRRPSLNLQDFQDANKWKDFSKSRKMPPYFDLIEENLYLTERKKSKSHRDIKRMQCECPVLPREERSRGALACGEDCLNRLLMIECSSRCLNGVYCSNRRFQMKQHADFEVILTEDKGWGLRAAKDLTSNTFVLEYCGEVLDHKEFKTRVKEYARMKNIHYYFMALRNNEIIDATLKGNCSRFMNHSCEPNCETQKWTVNGQLRVGFFTTKAVAAGTELTFDYQFQRYGKEAQKCFCGAPSCRGFLGGENRVSVRAAGGKMKKDRSRKSALTTVDEELEALLENGEGLYDEKQVVCLCRLMVRVETMEQKLICLKLIRDTQNPSCLKQFLDHHGLSLLWIFMVELSEAKGNSANNIKLQLEIMKTLAVLPISTKNMLEESRVLTFIQRWAQTKSLHHPTEMDGYSSENTSRAQTPLNTPDGSSTKMGPELDADTSKPAVYRRLKIISENSLDSALSDASKASDGKEEDDEEDEEEEDESSNAGLPDSKQLKADTVCEAADLTKDTMEESEEVKEEQQEEAAMSSSSQDQPQSEEVKDKIELDLEKEDIEKKEDTSEGLKDELQLESNETTEEQESVEEQTSVAVTEKTELESDHSAVNVLEPESQSVQTEVADLPSEQPPEQMEAQPETQEADKGALSGVAQPEEATTDVPPSSEISEASLPSEVTVGPVDPSVIGTPSQDEEEGVSDVESERSQEPQLTALDICGMAARLLESWKDLKEVYRIPKKSQVEKETNDRSRDRDTALTPRTTSGSREREREREKERERDRDRDYDRDRDRDRDWDRERDRERDRDRERERDRDRERDRERDRDRDRVSDKTPRSTERRRRRSASPPPSSYERSSRRTEERFDPSTSNKTPRGVGGKERNKLSTEERRKLFEQEVAQKEAQKQQQLQQQQQQQLQTMAYDPALAYASSPGFITYPPGYPIQTFVDPTNPNAGKVLLPTPPVEPTLNYEQTPPQRLMSDLGLTSPSSSSQATPVANLSQHITATNLATGNPQQYAQPTVATQDGGVAVLPVPAQTAPQVQSQQSYTTLWDPTTQQAVTVQTQPAQQYATAPAQAQTQTAIYYQGQPCQTIYSIPTAYPQANAPVIQAYTEPTAGYLHGQPVYPGHQQGVVVQQGGTVTTIVTSQTVQQEMIVPNNVIDLPPPSPPKPKTIVLPPNWKVARDPEGKIYYYHIATRQTQWDPPTWDGSSDNTSVDHESEMDLGTPTYDENPDKFSTKTAEADTSSELAKKSKETFRKEMSQFIVQCLNPYRKPDCKLGRISNTEDFKHLARKLTHGVMNKELKACNNPEDLECNENVKHKTKEYIKKYMQRFGSVYRPKEDTDID</sequence>
<dbReference type="GO" id="GO:0046872">
    <property type="term" value="F:metal ion binding"/>
    <property type="evidence" value="ECO:0007669"/>
    <property type="project" value="UniProtKB-KW"/>
</dbReference>
<feature type="domain" description="SET" evidence="19">
    <location>
        <begin position="1432"/>
        <end position="1549"/>
    </location>
</feature>
<feature type="region of interest" description="Disordered" evidence="17">
    <location>
        <begin position="1142"/>
        <end position="1165"/>
    </location>
</feature>
<evidence type="ECO:0000259" key="19">
    <source>
        <dbReference type="PROSITE" id="PS50280"/>
    </source>
</evidence>
<dbReference type="GO" id="GO:0006355">
    <property type="term" value="P:regulation of DNA-templated transcription"/>
    <property type="evidence" value="ECO:0007669"/>
    <property type="project" value="InterPro"/>
</dbReference>
<feature type="compositionally biased region" description="Basic and acidic residues" evidence="17">
    <location>
        <begin position="453"/>
        <end position="487"/>
    </location>
</feature>
<feature type="compositionally biased region" description="Polar residues" evidence="17">
    <location>
        <begin position="573"/>
        <end position="591"/>
    </location>
</feature>
<evidence type="ECO:0000256" key="4">
    <source>
        <dbReference type="ARBA" id="ARBA00022454"/>
    </source>
</evidence>
<dbReference type="Proteomes" id="UP000694558">
    <property type="component" value="Chromosome 1"/>
</dbReference>
<evidence type="ECO:0000256" key="8">
    <source>
        <dbReference type="ARBA" id="ARBA00022679"/>
    </source>
</evidence>
<keyword evidence="6" id="KW-0597">Phosphoprotein</keyword>
<keyword evidence="4" id="KW-0158">Chromosome</keyword>
<feature type="compositionally biased region" description="Acidic residues" evidence="17">
    <location>
        <begin position="952"/>
        <end position="961"/>
    </location>
</feature>
<dbReference type="PROSITE" id="PS50868">
    <property type="entry name" value="POST_SET"/>
    <property type="match status" value="1"/>
</dbReference>
<dbReference type="CDD" id="cd00201">
    <property type="entry name" value="WW"/>
    <property type="match status" value="1"/>
</dbReference>
<feature type="region of interest" description="Disordered" evidence="17">
    <location>
        <begin position="912"/>
        <end position="961"/>
    </location>
</feature>
<dbReference type="GO" id="GO:0140955">
    <property type="term" value="F:histone H3K36 trimethyltransferase activity"/>
    <property type="evidence" value="ECO:0007669"/>
    <property type="project" value="UniProtKB-EC"/>
</dbReference>
<dbReference type="InterPro" id="IPR001202">
    <property type="entry name" value="WW_dom"/>
</dbReference>
<dbReference type="GO" id="GO:0005694">
    <property type="term" value="C:chromosome"/>
    <property type="evidence" value="ECO:0007669"/>
    <property type="project" value="UniProtKB-SubCell"/>
</dbReference>
<dbReference type="GO" id="GO:0032259">
    <property type="term" value="P:methylation"/>
    <property type="evidence" value="ECO:0007669"/>
    <property type="project" value="UniProtKB-KW"/>
</dbReference>
<dbReference type="FunFam" id="2.170.270.10:FF:000016">
    <property type="entry name" value="Histone-lysine N-methyltransferase"/>
    <property type="match status" value="1"/>
</dbReference>
<evidence type="ECO:0000256" key="12">
    <source>
        <dbReference type="ARBA" id="ARBA00022833"/>
    </source>
</evidence>
<dbReference type="InterPro" id="IPR046341">
    <property type="entry name" value="SET_dom_sf"/>
</dbReference>
<dbReference type="InterPro" id="IPR001214">
    <property type="entry name" value="SET_dom"/>
</dbReference>
<feature type="compositionally biased region" description="Basic and acidic residues" evidence="17">
    <location>
        <begin position="1858"/>
        <end position="1887"/>
    </location>
</feature>
<keyword evidence="5" id="KW-0217">Developmental protein</keyword>
<evidence type="ECO:0000256" key="11">
    <source>
        <dbReference type="ARBA" id="ARBA00022782"/>
    </source>
</evidence>
<keyword evidence="8" id="KW-0808">Transferase</keyword>
<keyword evidence="16" id="KW-0539">Nucleus</keyword>
<feature type="compositionally biased region" description="Acidic residues" evidence="17">
    <location>
        <begin position="1893"/>
        <end position="1902"/>
    </location>
</feature>
<evidence type="ECO:0000256" key="9">
    <source>
        <dbReference type="ARBA" id="ARBA00022691"/>
    </source>
</evidence>
<keyword evidence="15" id="KW-0804">Transcription</keyword>
<protein>
    <recommendedName>
        <fullName evidence="3">[histone H3]-lysine(36) N-trimethyltransferase</fullName>
        <ecNumber evidence="3">2.1.1.359</ecNumber>
    </recommendedName>
</protein>
<dbReference type="InterPro" id="IPR036020">
    <property type="entry name" value="WW_dom_sf"/>
</dbReference>
<dbReference type="SUPFAM" id="SSF82199">
    <property type="entry name" value="SET domain"/>
    <property type="match status" value="1"/>
</dbReference>
<evidence type="ECO:0000313" key="22">
    <source>
        <dbReference type="Ensembl" id="ENSSMAP00000032178.2"/>
    </source>
</evidence>
<evidence type="ECO:0000256" key="13">
    <source>
        <dbReference type="ARBA" id="ARBA00022853"/>
    </source>
</evidence>
<feature type="region of interest" description="Disordered" evidence="17">
    <location>
        <begin position="2044"/>
        <end position="2196"/>
    </location>
</feature>
<feature type="compositionally biased region" description="Basic and acidic residues" evidence="17">
    <location>
        <begin position="2078"/>
        <end position="2148"/>
    </location>
</feature>
<feature type="compositionally biased region" description="Basic and acidic residues" evidence="17">
    <location>
        <begin position="753"/>
        <end position="763"/>
    </location>
</feature>
<evidence type="ECO:0000256" key="2">
    <source>
        <dbReference type="ARBA" id="ARBA00004286"/>
    </source>
</evidence>
<dbReference type="Gene3D" id="2.20.70.10">
    <property type="match status" value="1"/>
</dbReference>
<evidence type="ECO:0000256" key="6">
    <source>
        <dbReference type="ARBA" id="ARBA00022553"/>
    </source>
</evidence>
<feature type="region of interest" description="Disordered" evidence="17">
    <location>
        <begin position="82"/>
        <end position="140"/>
    </location>
</feature>
<dbReference type="SMART" id="SM00317">
    <property type="entry name" value="SET"/>
    <property type="match status" value="1"/>
</dbReference>
<feature type="compositionally biased region" description="Basic residues" evidence="17">
    <location>
        <begin position="381"/>
        <end position="395"/>
    </location>
</feature>
<feature type="compositionally biased region" description="Low complexity" evidence="17">
    <location>
        <begin position="1776"/>
        <end position="1786"/>
    </location>
</feature>
<dbReference type="Pfam" id="PF17907">
    <property type="entry name" value="AWS"/>
    <property type="match status" value="1"/>
</dbReference>
<evidence type="ECO:0000256" key="1">
    <source>
        <dbReference type="ARBA" id="ARBA00004123"/>
    </source>
</evidence>
<dbReference type="GO" id="GO:0030154">
    <property type="term" value="P:cell differentiation"/>
    <property type="evidence" value="ECO:0007669"/>
    <property type="project" value="UniProtKB-KW"/>
</dbReference>
<feature type="region of interest" description="Disordered" evidence="17">
    <location>
        <begin position="2509"/>
        <end position="2554"/>
    </location>
</feature>
<feature type="compositionally biased region" description="Polar residues" evidence="17">
    <location>
        <begin position="2509"/>
        <end position="2521"/>
    </location>
</feature>
<dbReference type="Pfam" id="PF08236">
    <property type="entry name" value="SRI"/>
    <property type="match status" value="1"/>
</dbReference>
<dbReference type="SUPFAM" id="SSF51045">
    <property type="entry name" value="WW domain"/>
    <property type="match status" value="1"/>
</dbReference>
<organism evidence="22 23">
    <name type="scientific">Scophthalmus maximus</name>
    <name type="common">Turbot</name>
    <name type="synonym">Psetta maxima</name>
    <dbReference type="NCBI Taxonomy" id="52904"/>
    <lineage>
        <taxon>Eukaryota</taxon>
        <taxon>Metazoa</taxon>
        <taxon>Chordata</taxon>
        <taxon>Craniata</taxon>
        <taxon>Vertebrata</taxon>
        <taxon>Euteleostomi</taxon>
        <taxon>Actinopterygii</taxon>
        <taxon>Neopterygii</taxon>
        <taxon>Teleostei</taxon>
        <taxon>Neoteleostei</taxon>
        <taxon>Acanthomorphata</taxon>
        <taxon>Carangaria</taxon>
        <taxon>Pleuronectiformes</taxon>
        <taxon>Pleuronectoidei</taxon>
        <taxon>Scophthalmidae</taxon>
        <taxon>Scophthalmus</taxon>
    </lineage>
</organism>
<feature type="region of interest" description="Disordered" evidence="17">
    <location>
        <begin position="159"/>
        <end position="609"/>
    </location>
</feature>
<feature type="compositionally biased region" description="Basic and acidic residues" evidence="17">
    <location>
        <begin position="1307"/>
        <end position="1316"/>
    </location>
</feature>
<feature type="compositionally biased region" description="Basic residues" evidence="17">
    <location>
        <begin position="1279"/>
        <end position="1290"/>
    </location>
</feature>
<feature type="compositionally biased region" description="Polar residues" evidence="17">
    <location>
        <begin position="2545"/>
        <end position="2554"/>
    </location>
</feature>
<feature type="compositionally biased region" description="Acidic residues" evidence="17">
    <location>
        <begin position="1790"/>
        <end position="1804"/>
    </location>
</feature>
<feature type="compositionally biased region" description="Basic and acidic residues" evidence="17">
    <location>
        <begin position="540"/>
        <end position="550"/>
    </location>
</feature>
<dbReference type="PROSITE" id="PS50280">
    <property type="entry name" value="SET"/>
    <property type="match status" value="1"/>
</dbReference>
<keyword evidence="11" id="KW-0221">Differentiation</keyword>
<feature type="compositionally biased region" description="Polar residues" evidence="17">
    <location>
        <begin position="1146"/>
        <end position="1158"/>
    </location>
</feature>
<dbReference type="Pfam" id="PF00397">
    <property type="entry name" value="WW"/>
    <property type="match status" value="1"/>
</dbReference>
<feature type="compositionally biased region" description="Low complexity" evidence="17">
    <location>
        <begin position="635"/>
        <end position="645"/>
    </location>
</feature>
<dbReference type="PROSITE" id="PS01159">
    <property type="entry name" value="WW_DOMAIN_1"/>
    <property type="match status" value="1"/>
</dbReference>
<feature type="region of interest" description="Disordered" evidence="17">
    <location>
        <begin position="621"/>
        <end position="645"/>
    </location>
</feature>
<dbReference type="Gene3D" id="2.170.270.10">
    <property type="entry name" value="SET domain"/>
    <property type="match status" value="1"/>
</dbReference>
<feature type="region of interest" description="Disordered" evidence="17">
    <location>
        <begin position="1088"/>
        <end position="1113"/>
    </location>
</feature>
<feature type="region of interest" description="Disordered" evidence="17">
    <location>
        <begin position="1721"/>
        <end position="1761"/>
    </location>
</feature>
<feature type="compositionally biased region" description="Basic and acidic residues" evidence="17">
    <location>
        <begin position="396"/>
        <end position="420"/>
    </location>
</feature>
<evidence type="ECO:0000256" key="5">
    <source>
        <dbReference type="ARBA" id="ARBA00022473"/>
    </source>
</evidence>
<feature type="region of interest" description="Disordered" evidence="17">
    <location>
        <begin position="1247"/>
        <end position="1316"/>
    </location>
</feature>
<reference evidence="22" key="2">
    <citation type="submission" date="2025-08" db="UniProtKB">
        <authorList>
            <consortium name="Ensembl"/>
        </authorList>
    </citation>
    <scope>IDENTIFICATION</scope>
</reference>
<evidence type="ECO:0000259" key="21">
    <source>
        <dbReference type="PROSITE" id="PS51215"/>
    </source>
</evidence>
<evidence type="ECO:0000256" key="15">
    <source>
        <dbReference type="ARBA" id="ARBA00023163"/>
    </source>
</evidence>
<comment type="subcellular location">
    <subcellularLocation>
        <location evidence="2">Chromosome</location>
    </subcellularLocation>
    <subcellularLocation>
        <location evidence="1">Nucleus</location>
    </subcellularLocation>
</comment>
<feature type="domain" description="Post-SET" evidence="20">
    <location>
        <begin position="1556"/>
        <end position="1572"/>
    </location>
</feature>
<feature type="compositionally biased region" description="Basic residues" evidence="17">
    <location>
        <begin position="337"/>
        <end position="349"/>
    </location>
</feature>
<dbReference type="InterPro" id="IPR042294">
    <property type="entry name" value="SETD2_animal"/>
</dbReference>
<dbReference type="Pfam" id="PF00856">
    <property type="entry name" value="SET"/>
    <property type="match status" value="1"/>
</dbReference>
<keyword evidence="14" id="KW-0805">Transcription regulation</keyword>
<dbReference type="Ensembl" id="ENSSMAT00000032574.2">
    <property type="protein sequence ID" value="ENSSMAP00000032178.2"/>
    <property type="gene ID" value="ENSSMAG00000019710.2"/>
</dbReference>
<evidence type="ECO:0000259" key="20">
    <source>
        <dbReference type="PROSITE" id="PS50868"/>
    </source>
</evidence>
<evidence type="ECO:0000313" key="23">
    <source>
        <dbReference type="Proteomes" id="UP000694558"/>
    </source>
</evidence>
<keyword evidence="9" id="KW-0949">S-adenosyl-L-methionine</keyword>
<feature type="compositionally biased region" description="Low complexity" evidence="17">
    <location>
        <begin position="1844"/>
        <end position="1857"/>
    </location>
</feature>
<dbReference type="InterPro" id="IPR044437">
    <property type="entry name" value="SETD2/Set2_SET"/>
</dbReference>
<feature type="compositionally biased region" description="Basic and acidic residues" evidence="17">
    <location>
        <begin position="592"/>
        <end position="607"/>
    </location>
</feature>
<feature type="compositionally biased region" description="Polar residues" evidence="17">
    <location>
        <begin position="229"/>
        <end position="238"/>
    </location>
</feature>
<evidence type="ECO:0000256" key="17">
    <source>
        <dbReference type="SAM" id="MobiDB-lite"/>
    </source>
</evidence>
<feature type="compositionally biased region" description="Basic and acidic residues" evidence="17">
    <location>
        <begin position="100"/>
        <end position="113"/>
    </location>
</feature>
<dbReference type="SMART" id="SM00456">
    <property type="entry name" value="WW"/>
    <property type="match status" value="1"/>
</dbReference>
<feature type="compositionally biased region" description="Polar residues" evidence="17">
    <location>
        <begin position="1247"/>
        <end position="1265"/>
    </location>
</feature>
<evidence type="ECO:0000256" key="14">
    <source>
        <dbReference type="ARBA" id="ARBA00023015"/>
    </source>
</evidence>
<evidence type="ECO:0000256" key="16">
    <source>
        <dbReference type="ARBA" id="ARBA00023242"/>
    </source>
</evidence>
<feature type="compositionally biased region" description="Basic and acidic residues" evidence="17">
    <location>
        <begin position="430"/>
        <end position="447"/>
    </location>
</feature>
<feature type="compositionally biased region" description="Basic and acidic residues" evidence="17">
    <location>
        <begin position="2187"/>
        <end position="2196"/>
    </location>
</feature>
<name>A0A8D3BCV0_SCOMX</name>
<dbReference type="PROSITE" id="PS50020">
    <property type="entry name" value="WW_DOMAIN_2"/>
    <property type="match status" value="1"/>
</dbReference>
<evidence type="ECO:0000256" key="3">
    <source>
        <dbReference type="ARBA" id="ARBA00012178"/>
    </source>
</evidence>
<feature type="compositionally biased region" description="Basic and acidic residues" evidence="17">
    <location>
        <begin position="269"/>
        <end position="336"/>
    </location>
</feature>
<dbReference type="GeneTree" id="ENSGT00940000166273"/>
<feature type="compositionally biased region" description="Basic and acidic residues" evidence="17">
    <location>
        <begin position="357"/>
        <end position="380"/>
    </location>
</feature>
<feature type="region of interest" description="Disordered" evidence="17">
    <location>
        <begin position="1776"/>
        <end position="2025"/>
    </location>
</feature>
<dbReference type="SMART" id="SM00570">
    <property type="entry name" value="AWS"/>
    <property type="match status" value="1"/>
</dbReference>
<feature type="compositionally biased region" description="Acidic residues" evidence="17">
    <location>
        <begin position="1832"/>
        <end position="1843"/>
    </location>
</feature>
<feature type="compositionally biased region" description="Basic and acidic residues" evidence="17">
    <location>
        <begin position="2044"/>
        <end position="2068"/>
    </location>
</feature>
<reference evidence="22" key="1">
    <citation type="submission" date="2023-05" db="EMBL/GenBank/DDBJ databases">
        <title>High-quality long-read genome of Scophthalmus maximus.</title>
        <authorList>
            <person name="Lien S."/>
            <person name="Martinez P."/>
        </authorList>
    </citation>
    <scope>NUCLEOTIDE SEQUENCE [LARGE SCALE GENOMIC DNA]</scope>
</reference>
<dbReference type="EC" id="2.1.1.359" evidence="3"/>
<feature type="region of interest" description="Disordered" evidence="17">
    <location>
        <begin position="840"/>
        <end position="882"/>
    </location>
</feature>
<accession>A0A8D3BCV0</accession>
<dbReference type="InterPro" id="IPR006560">
    <property type="entry name" value="AWS_dom"/>
</dbReference>
<dbReference type="InterPro" id="IPR003616">
    <property type="entry name" value="Post-SET_dom"/>
</dbReference>
<gene>
    <name evidence="22" type="primary">setd2</name>
</gene>
<dbReference type="Gene3D" id="1.10.1740.100">
    <property type="entry name" value="Set2, Rpb1 interacting domain"/>
    <property type="match status" value="1"/>
</dbReference>
<dbReference type="CDD" id="cd19172">
    <property type="entry name" value="SET_SETD2"/>
    <property type="match status" value="1"/>
</dbReference>
<proteinExistence type="predicted"/>
<evidence type="ECO:0000256" key="7">
    <source>
        <dbReference type="ARBA" id="ARBA00022603"/>
    </source>
</evidence>
<feature type="domain" description="WW" evidence="18">
    <location>
        <begin position="2481"/>
        <end position="2514"/>
    </location>
</feature>
<feature type="region of interest" description="Disordered" evidence="17">
    <location>
        <begin position="747"/>
        <end position="767"/>
    </location>
</feature>
<feature type="compositionally biased region" description="Basic and acidic residues" evidence="17">
    <location>
        <begin position="921"/>
        <end position="932"/>
    </location>
</feature>
<dbReference type="FunFam" id="1.10.1740.100:FF:000001">
    <property type="entry name" value="Histone-lysine N-methyltransferase"/>
    <property type="match status" value="1"/>
</dbReference>
<evidence type="ECO:0000259" key="18">
    <source>
        <dbReference type="PROSITE" id="PS50020"/>
    </source>
</evidence>
<dbReference type="PROSITE" id="PS51215">
    <property type="entry name" value="AWS"/>
    <property type="match status" value="1"/>
</dbReference>
<dbReference type="InterPro" id="IPR038190">
    <property type="entry name" value="SRI_sf"/>
</dbReference>
<feature type="compositionally biased region" description="Basic and acidic residues" evidence="17">
    <location>
        <begin position="2165"/>
        <end position="2175"/>
    </location>
</feature>
<feature type="compositionally biased region" description="Low complexity" evidence="17">
    <location>
        <begin position="499"/>
        <end position="510"/>
    </location>
</feature>
<feature type="region of interest" description="Disordered" evidence="17">
    <location>
        <begin position="1017"/>
        <end position="1041"/>
    </location>
</feature>
<feature type="compositionally biased region" description="Polar residues" evidence="17">
    <location>
        <begin position="171"/>
        <end position="201"/>
    </location>
</feature>
<feature type="compositionally biased region" description="Polar residues" evidence="17">
    <location>
        <begin position="1088"/>
        <end position="1097"/>
    </location>
</feature>
<feature type="compositionally biased region" description="Polar residues" evidence="17">
    <location>
        <begin position="842"/>
        <end position="864"/>
    </location>
</feature>
<feature type="domain" description="AWS" evidence="21">
    <location>
        <begin position="1376"/>
        <end position="1430"/>
    </location>
</feature>
<keyword evidence="10" id="KW-0479">Metal-binding</keyword>
<feature type="compositionally biased region" description="Acidic residues" evidence="17">
    <location>
        <begin position="2005"/>
        <end position="2014"/>
    </location>
</feature>
<feature type="compositionally biased region" description="Polar residues" evidence="17">
    <location>
        <begin position="1730"/>
        <end position="1750"/>
    </location>
</feature>
<keyword evidence="13" id="KW-0156">Chromatin regulator</keyword>
<dbReference type="SMART" id="SM00508">
    <property type="entry name" value="PostSET"/>
    <property type="match status" value="1"/>
</dbReference>
<feature type="compositionally biased region" description="Low complexity" evidence="17">
    <location>
        <begin position="1940"/>
        <end position="1954"/>
    </location>
</feature>
<keyword evidence="7" id="KW-0489">Methyltransferase</keyword>
<dbReference type="InterPro" id="IPR013257">
    <property type="entry name" value="SRI"/>
</dbReference>
<dbReference type="PANTHER" id="PTHR46711">
    <property type="entry name" value="HISTONE-LYSINE N-METHYLTRANSFERASE SETD2"/>
    <property type="match status" value="1"/>
</dbReference>
<evidence type="ECO:0000256" key="10">
    <source>
        <dbReference type="ARBA" id="ARBA00022723"/>
    </source>
</evidence>
<dbReference type="PANTHER" id="PTHR46711:SF1">
    <property type="entry name" value="HISTONE-LYSINE N-METHYLTRANSFERASE SETD2"/>
    <property type="match status" value="1"/>
</dbReference>
<keyword evidence="12" id="KW-0862">Zinc</keyword>